<evidence type="ECO:0000259" key="3">
    <source>
        <dbReference type="PROSITE" id="PS51903"/>
    </source>
</evidence>
<comment type="similarity">
    <text evidence="1">Belongs to the ClpA/ClpB family.</text>
</comment>
<feature type="domain" description="Clp R" evidence="3">
    <location>
        <begin position="1"/>
        <end position="57"/>
    </location>
</feature>
<dbReference type="Proteomes" id="UP000280073">
    <property type="component" value="Unassembled WGS sequence"/>
</dbReference>
<dbReference type="SUPFAM" id="SSF81923">
    <property type="entry name" value="Double Clp-N motif"/>
    <property type="match status" value="1"/>
</dbReference>
<accession>A0A3R9T940</accession>
<keyword evidence="2" id="KW-0677">Repeat</keyword>
<protein>
    <recommendedName>
        <fullName evidence="3">Clp R domain-containing protein</fullName>
    </recommendedName>
</protein>
<feature type="non-terminal residue" evidence="4">
    <location>
        <position position="57"/>
    </location>
</feature>
<evidence type="ECO:0000256" key="1">
    <source>
        <dbReference type="ARBA" id="ARBA00008675"/>
    </source>
</evidence>
<gene>
    <name evidence="4" type="ORF">EA686_30305</name>
</gene>
<dbReference type="EMBL" id="RFDI01002833">
    <property type="protein sequence ID" value="RSR08122.1"/>
    <property type="molecule type" value="Genomic_DNA"/>
</dbReference>
<comment type="caution">
    <text evidence="4">The sequence shown here is derived from an EMBL/GenBank/DDBJ whole genome shotgun (WGS) entry which is preliminary data.</text>
</comment>
<evidence type="ECO:0000313" key="4">
    <source>
        <dbReference type="EMBL" id="RSR08122.1"/>
    </source>
</evidence>
<dbReference type="Gene3D" id="1.10.1780.10">
    <property type="entry name" value="Clp, N-terminal domain"/>
    <property type="match status" value="1"/>
</dbReference>
<sequence>MLSRQLEVSLRLAVSMARQKRHEFLTVEHLLLALLDNDSAVNALKACGADIVSLRKE</sequence>
<organism evidence="4 5">
    <name type="scientific">Acinetobacter baumannii</name>
    <dbReference type="NCBI Taxonomy" id="470"/>
    <lineage>
        <taxon>Bacteria</taxon>
        <taxon>Pseudomonadati</taxon>
        <taxon>Pseudomonadota</taxon>
        <taxon>Gammaproteobacteria</taxon>
        <taxon>Moraxellales</taxon>
        <taxon>Moraxellaceae</taxon>
        <taxon>Acinetobacter</taxon>
        <taxon>Acinetobacter calcoaceticus/baumannii complex</taxon>
    </lineage>
</organism>
<dbReference type="InterPro" id="IPR004176">
    <property type="entry name" value="Clp_R_N"/>
</dbReference>
<dbReference type="AlphaFoldDB" id="A0A3R9T940"/>
<evidence type="ECO:0000313" key="5">
    <source>
        <dbReference type="Proteomes" id="UP000280073"/>
    </source>
</evidence>
<proteinExistence type="inferred from homology"/>
<name>A0A3R9T940_ACIBA</name>
<dbReference type="InterPro" id="IPR036628">
    <property type="entry name" value="Clp_N_dom_sf"/>
</dbReference>
<dbReference type="Pfam" id="PF02861">
    <property type="entry name" value="Clp_N"/>
    <property type="match status" value="1"/>
</dbReference>
<evidence type="ECO:0000256" key="2">
    <source>
        <dbReference type="PROSITE-ProRule" id="PRU01251"/>
    </source>
</evidence>
<reference evidence="4 5" key="1">
    <citation type="submission" date="2018-10" db="EMBL/GenBank/DDBJ databases">
        <title>GWAS and RNA-Seq identify cryptic mechanisms of antimicrobial resistance in Acinetobacter baumannii.</title>
        <authorList>
            <person name="Sahl J.W."/>
        </authorList>
    </citation>
    <scope>NUCLEOTIDE SEQUENCE [LARGE SCALE GENOMIC DNA]</scope>
    <source>
        <strain evidence="4 5">TG28175</strain>
    </source>
</reference>
<dbReference type="PROSITE" id="PS51903">
    <property type="entry name" value="CLP_R"/>
    <property type="match status" value="1"/>
</dbReference>